<proteinExistence type="predicted"/>
<evidence type="ECO:0000313" key="2">
    <source>
        <dbReference type="EMBL" id="PPK52737.1"/>
    </source>
</evidence>
<dbReference type="EMBL" id="PTIT01000004">
    <property type="protein sequence ID" value="PPK52737.1"/>
    <property type="molecule type" value="Genomic_DNA"/>
</dbReference>
<name>A0A2S6G8Z5_9GAMM</name>
<comment type="caution">
    <text evidence="3">The sequence shown here is derived from an EMBL/GenBank/DDBJ whole genome shotgun (WGS) entry which is preliminary data.</text>
</comment>
<accession>A0A2S6G8Z5</accession>
<feature type="region of interest" description="Disordered" evidence="1">
    <location>
        <begin position="92"/>
        <end position="111"/>
    </location>
</feature>
<dbReference type="EMBL" id="PTIU01000004">
    <property type="protein sequence ID" value="PPK55717.1"/>
    <property type="molecule type" value="Genomic_DNA"/>
</dbReference>
<feature type="compositionally biased region" description="Polar residues" evidence="1">
    <location>
        <begin position="95"/>
        <end position="111"/>
    </location>
</feature>
<evidence type="ECO:0000313" key="5">
    <source>
        <dbReference type="Proteomes" id="UP000239648"/>
    </source>
</evidence>
<dbReference type="SUPFAM" id="SSF56935">
    <property type="entry name" value="Porins"/>
    <property type="match status" value="1"/>
</dbReference>
<gene>
    <name evidence="3" type="ORF">B0H24_1004121</name>
    <name evidence="2" type="ORF">BY455_10454</name>
</gene>
<evidence type="ECO:0000313" key="4">
    <source>
        <dbReference type="Proteomes" id="UP000239446"/>
    </source>
</evidence>
<evidence type="ECO:0000256" key="1">
    <source>
        <dbReference type="SAM" id="MobiDB-lite"/>
    </source>
</evidence>
<dbReference type="Proteomes" id="UP000239446">
    <property type="component" value="Unassembled WGS sequence"/>
</dbReference>
<dbReference type="AlphaFoldDB" id="A0A2S6G8Z5"/>
<dbReference type="RefSeq" id="WP_104415312.1">
    <property type="nucleotide sequence ID" value="NZ_PTIT01000004.1"/>
</dbReference>
<feature type="region of interest" description="Disordered" evidence="1">
    <location>
        <begin position="53"/>
        <end position="75"/>
    </location>
</feature>
<dbReference type="OrthoDB" id="6347382at2"/>
<evidence type="ECO:0008006" key="6">
    <source>
        <dbReference type="Google" id="ProtNLM"/>
    </source>
</evidence>
<reference evidence="3 4" key="2">
    <citation type="submission" date="2018-02" db="EMBL/GenBank/DDBJ databases">
        <title>Subsurface microbial communities from deep shales in Ohio and West Virginia, USA.</title>
        <authorList>
            <person name="Wrighton K."/>
        </authorList>
    </citation>
    <scope>NUCLEOTIDE SEQUENCE [LARGE SCALE GENOMIC DNA]</scope>
    <source>
        <strain evidence="3 4">UTICA-S1B9</strain>
    </source>
</reference>
<protein>
    <recommendedName>
        <fullName evidence="6">Beta-barrel porin 2</fullName>
    </recommendedName>
</protein>
<organism evidence="3 4">
    <name type="scientific">Marinobacter persicus</name>
    <dbReference type="NCBI Taxonomy" id="930118"/>
    <lineage>
        <taxon>Bacteria</taxon>
        <taxon>Pseudomonadati</taxon>
        <taxon>Pseudomonadota</taxon>
        <taxon>Gammaproteobacteria</taxon>
        <taxon>Pseudomonadales</taxon>
        <taxon>Marinobacteraceae</taxon>
        <taxon>Marinobacter</taxon>
    </lineage>
</organism>
<sequence length="449" mass="48880">MNARDDSYRQAGCLLIAGSLAFSAPVLGQSASDAIDSISGSASVFGGVVHTRLDTGTGEESNTKPSAGVSGDIGGSMSSGANNLDLRYGGRLTTRRSLPNGDQTDDSSITGASRYQYADPSSIMDFNLGHSVQSVRNDTGFVLNAGDYDTRHTVRGGAGLTFQPGEVTSLRLSGQAGKSFGSGDLEDEKSWTTGADLRRRLSARSTGLLTTRRSWSESQGVDTTIDNAELGYERQLETGWFSIAAGGSWSETEFPGDRVTNESEAVTGHVSRIWSTTDSSTTVRYERRLSDSATDLSLDLPEELSFLPDTIQLQDLVTTDSVLVAHNTSRLCRICRFSMLAEASMLESELSDAKTHEYRTSLNLSVDITRVHEFLASYSWQAEAGEDSGDIQVQIHRLSLGVTRRLAEDVRLGLELNQAWLRDDQEGSDRDEYGLRVFLTRNFSLMERR</sequence>
<evidence type="ECO:0000313" key="3">
    <source>
        <dbReference type="EMBL" id="PPK55717.1"/>
    </source>
</evidence>
<reference evidence="2 5" key="1">
    <citation type="submission" date="2018-02" db="EMBL/GenBank/DDBJ databases">
        <title>Deep subsurface shale carbon reservoir microbial communities from Ohio and West Virginia, USA.</title>
        <authorList>
            <person name="Wrighton K."/>
        </authorList>
    </citation>
    <scope>NUCLEOTIDE SEQUENCE [LARGE SCALE GENOMIC DNA]</scope>
    <source>
        <strain evidence="2 5">UTICA-S1B6</strain>
    </source>
</reference>
<keyword evidence="5" id="KW-1185">Reference proteome</keyword>
<dbReference type="Proteomes" id="UP000239648">
    <property type="component" value="Unassembled WGS sequence"/>
</dbReference>